<dbReference type="SUPFAM" id="SSF53955">
    <property type="entry name" value="Lysozyme-like"/>
    <property type="match status" value="1"/>
</dbReference>
<gene>
    <name evidence="3" type="ORF">NCTC13337_00592</name>
</gene>
<reference evidence="3 4" key="1">
    <citation type="submission" date="2018-06" db="EMBL/GenBank/DDBJ databases">
        <authorList>
            <consortium name="Pathogen Informatics"/>
            <person name="Doyle S."/>
        </authorList>
    </citation>
    <scope>NUCLEOTIDE SEQUENCE [LARGE SCALE GENOMIC DNA]</scope>
    <source>
        <strain evidence="3 4">NCTC13337</strain>
    </source>
</reference>
<dbReference type="InterPro" id="IPR023346">
    <property type="entry name" value="Lysozyme-like_dom_sf"/>
</dbReference>
<dbReference type="GO" id="GO:0042742">
    <property type="term" value="P:defense response to bacterium"/>
    <property type="evidence" value="ECO:0007669"/>
    <property type="project" value="UniProtKB-KW"/>
</dbReference>
<dbReference type="GO" id="GO:0003796">
    <property type="term" value="F:lysozyme activity"/>
    <property type="evidence" value="ECO:0007669"/>
    <property type="project" value="InterPro"/>
</dbReference>
<evidence type="ECO:0000256" key="1">
    <source>
        <dbReference type="ARBA" id="ARBA00022529"/>
    </source>
</evidence>
<keyword evidence="4" id="KW-1185">Reference proteome</keyword>
<dbReference type="GO" id="GO:0031640">
    <property type="term" value="P:killing of cells of another organism"/>
    <property type="evidence" value="ECO:0007669"/>
    <property type="project" value="UniProtKB-KW"/>
</dbReference>
<sequence>MSLKITNLNQKSYYNTLQNIILRLEEQGTVSTTPYLDSKNIPTIGIGFNLRENYIKDIVLPKVIGKPPTDNKLKNFNNVINKNFTDKNILVEKLNNFTSKINKNSEFKLSNTQIDDIFENIIKIQESEFFKKSKSSYRYIK</sequence>
<dbReference type="RefSeq" id="WP_072576421.1">
    <property type="nucleotide sequence ID" value="NZ_LWHB01000071.1"/>
</dbReference>
<keyword evidence="2" id="KW-0081">Bacteriolytic enzyme</keyword>
<dbReference type="AlphaFoldDB" id="A0A380MPE6"/>
<evidence type="ECO:0000256" key="2">
    <source>
        <dbReference type="ARBA" id="ARBA00022638"/>
    </source>
</evidence>
<keyword evidence="1" id="KW-0929">Antimicrobial</keyword>
<dbReference type="Proteomes" id="UP000254601">
    <property type="component" value="Unassembled WGS sequence"/>
</dbReference>
<protein>
    <submittedName>
        <fullName evidence="3">Uncharacterized protein</fullName>
    </submittedName>
</protein>
<proteinExistence type="predicted"/>
<dbReference type="InterPro" id="IPR023347">
    <property type="entry name" value="Lysozyme_dom_sf"/>
</dbReference>
<evidence type="ECO:0000313" key="4">
    <source>
        <dbReference type="Proteomes" id="UP000254601"/>
    </source>
</evidence>
<evidence type="ECO:0000313" key="3">
    <source>
        <dbReference type="EMBL" id="SUO94148.1"/>
    </source>
</evidence>
<organism evidence="3 4">
    <name type="scientific">Suttonella ornithocola</name>
    <dbReference type="NCBI Taxonomy" id="279832"/>
    <lineage>
        <taxon>Bacteria</taxon>
        <taxon>Pseudomonadati</taxon>
        <taxon>Pseudomonadota</taxon>
        <taxon>Gammaproteobacteria</taxon>
        <taxon>Cardiobacteriales</taxon>
        <taxon>Cardiobacteriaceae</taxon>
        <taxon>Suttonella</taxon>
    </lineage>
</organism>
<accession>A0A380MPE6</accession>
<dbReference type="EMBL" id="UHIC01000001">
    <property type="protein sequence ID" value="SUO94148.1"/>
    <property type="molecule type" value="Genomic_DNA"/>
</dbReference>
<dbReference type="OrthoDB" id="1676884at2"/>
<dbReference type="Gene3D" id="1.10.530.40">
    <property type="match status" value="1"/>
</dbReference>
<name>A0A380MPE6_9GAMM</name>